<dbReference type="EMBL" id="JAQMWT010000468">
    <property type="protein sequence ID" value="KAJ8600894.1"/>
    <property type="molecule type" value="Genomic_DNA"/>
</dbReference>
<dbReference type="Gene3D" id="1.25.40.10">
    <property type="entry name" value="Tetratricopeptide repeat domain"/>
    <property type="match status" value="1"/>
</dbReference>
<protein>
    <submittedName>
        <fullName evidence="1">Uncharacterized protein</fullName>
    </submittedName>
</protein>
<name>A0AAD7UAJ4_9STRA</name>
<reference evidence="1" key="1">
    <citation type="submission" date="2023-01" db="EMBL/GenBank/DDBJ databases">
        <title>Metagenome sequencing of chrysophaentin producing Chrysophaeum taylorii.</title>
        <authorList>
            <person name="Davison J."/>
            <person name="Bewley C."/>
        </authorList>
    </citation>
    <scope>NUCLEOTIDE SEQUENCE</scope>
    <source>
        <strain evidence="1">NIES-1699</strain>
    </source>
</reference>
<gene>
    <name evidence="1" type="ORF">CTAYLR_006990</name>
</gene>
<sequence length="311" mass="34117">MRILGPDEPVTGARLRGLSKAERRLARIEMAWDRDEATWAASARRVQRVWRGRRIRQFVAVRAAARAKRRFAIAKVREGLGRKDLEAIDEAIAADTRCGEALLAKSSVLFATDARQAARAATAALRLLPDDPRGLLLRARCRAQLGVFEAAVDDLSSILDQSEEEASGGDVVRVGDDNLVAATVFLRAAARVRLGDWKGAEADFRRYLELTPSTARRDPRRARALDFVGVSAAANDDFNAGVDALTDAAVQDPRPPRLCLLARLHACERQWQLAEDRYKDALLLDPDCGMARVGLAQTTIPHEPLPLVSGL</sequence>
<evidence type="ECO:0000313" key="2">
    <source>
        <dbReference type="Proteomes" id="UP001230188"/>
    </source>
</evidence>
<organism evidence="1 2">
    <name type="scientific">Chrysophaeum taylorii</name>
    <dbReference type="NCBI Taxonomy" id="2483200"/>
    <lineage>
        <taxon>Eukaryota</taxon>
        <taxon>Sar</taxon>
        <taxon>Stramenopiles</taxon>
        <taxon>Ochrophyta</taxon>
        <taxon>Pelagophyceae</taxon>
        <taxon>Pelagomonadales</taxon>
        <taxon>Pelagomonadaceae</taxon>
        <taxon>Chrysophaeum</taxon>
    </lineage>
</organism>
<evidence type="ECO:0000313" key="1">
    <source>
        <dbReference type="EMBL" id="KAJ8600894.1"/>
    </source>
</evidence>
<dbReference type="Proteomes" id="UP001230188">
    <property type="component" value="Unassembled WGS sequence"/>
</dbReference>
<comment type="caution">
    <text evidence="1">The sequence shown here is derived from an EMBL/GenBank/DDBJ whole genome shotgun (WGS) entry which is preliminary data.</text>
</comment>
<dbReference type="AlphaFoldDB" id="A0AAD7UAJ4"/>
<dbReference type="InterPro" id="IPR019734">
    <property type="entry name" value="TPR_rpt"/>
</dbReference>
<dbReference type="SMART" id="SM00028">
    <property type="entry name" value="TPR"/>
    <property type="match status" value="3"/>
</dbReference>
<accession>A0AAD7UAJ4</accession>
<proteinExistence type="predicted"/>
<dbReference type="SUPFAM" id="SSF48452">
    <property type="entry name" value="TPR-like"/>
    <property type="match status" value="1"/>
</dbReference>
<keyword evidence="2" id="KW-1185">Reference proteome</keyword>
<dbReference type="InterPro" id="IPR011990">
    <property type="entry name" value="TPR-like_helical_dom_sf"/>
</dbReference>